<keyword evidence="8" id="KW-1185">Reference proteome</keyword>
<protein>
    <submittedName>
        <fullName evidence="7">PAT family beta-lactamase induction signal transducer AmpG</fullName>
    </submittedName>
</protein>
<feature type="transmembrane region" description="Helical" evidence="6">
    <location>
        <begin position="555"/>
        <end position="575"/>
    </location>
</feature>
<evidence type="ECO:0000256" key="1">
    <source>
        <dbReference type="ARBA" id="ARBA00004141"/>
    </source>
</evidence>
<evidence type="ECO:0000256" key="6">
    <source>
        <dbReference type="SAM" id="Phobius"/>
    </source>
</evidence>
<feature type="transmembrane region" description="Helical" evidence="6">
    <location>
        <begin position="464"/>
        <end position="485"/>
    </location>
</feature>
<evidence type="ECO:0000313" key="8">
    <source>
        <dbReference type="Proteomes" id="UP000544222"/>
    </source>
</evidence>
<comment type="caution">
    <text evidence="7">The sequence shown here is derived from an EMBL/GenBank/DDBJ whole genome shotgun (WGS) entry which is preliminary data.</text>
</comment>
<dbReference type="Proteomes" id="UP000544222">
    <property type="component" value="Unassembled WGS sequence"/>
</dbReference>
<dbReference type="PANTHER" id="PTHR12778">
    <property type="entry name" value="SOLUTE CARRIER FAMILY 33 ACETYL-COA TRANSPORTER -RELATED"/>
    <property type="match status" value="1"/>
</dbReference>
<sequence>MKAASFFKKSPWAWIPTLYFAEGIPYVVVMTVAVIFYKRMGISNLDIAFYTSWLYLPWVLKPLWSPVVDLLKTKRWWIVTMQLLIGAGLAGVAFTIPLPFFFQATLAFFWLLAFSSATHDIAADGFYMLALSDHDQAMYVGIRNTFYRIAMITGQGALIILAGGLEMYTGLHPVSLNVNYQPAQSQYSPLSVASQNPQADFLVSPATLTFHQATLVSDSAQKLTAWATEQNKENGFVKVESAKTKAAIQASWWSRSVSTPLGNWIHTNFGERHKTATITKGKEGNVGIFAIRLAHAPENGKTVALNLSLKRGDNNFTITHGERLVFTNQNWQKPAYVVIQADPKLTKASSATFQGVSGNIPLAWTITFFVLAGLFLLIFAYHRIVLPRPTQDHGSGNIQSAISIMKEFFYTFSSFFQKKGVAAGIFFMLTYRLSESMLVKMATPFLLDSKEIGGLGLTTSEVGLVYGTVGVLSLTIGGIVGGILSAQKGLKYWFWPMALSISLPHLMYVYLAYFQPDNFWLINLSVAIEQFGYGFGFTAYMLYMIYLSQGEHRTAHYAICTAFMALGMMLPGMIAGWLQELLGYKHYFVWVMICILPTYLAVGLLKIDPLFGVRQKEQESKA</sequence>
<reference evidence="7 8" key="1">
    <citation type="submission" date="2020-08" db="EMBL/GenBank/DDBJ databases">
        <title>Genomic Encyclopedia of Type Strains, Phase IV (KMG-IV): sequencing the most valuable type-strain genomes for metagenomic binning, comparative biology and taxonomic classification.</title>
        <authorList>
            <person name="Goeker M."/>
        </authorList>
    </citation>
    <scope>NUCLEOTIDE SEQUENCE [LARGE SCALE GENOMIC DNA]</scope>
    <source>
        <strain evidence="7 8">DSM 27471</strain>
    </source>
</reference>
<feature type="transmembrane region" description="Helical" evidence="6">
    <location>
        <begin position="12"/>
        <end position="35"/>
    </location>
</feature>
<dbReference type="Gene3D" id="1.20.1250.20">
    <property type="entry name" value="MFS general substrate transporter like domains"/>
    <property type="match status" value="1"/>
</dbReference>
<dbReference type="SUPFAM" id="SSF103473">
    <property type="entry name" value="MFS general substrate transporter"/>
    <property type="match status" value="2"/>
</dbReference>
<dbReference type="EMBL" id="JACHYB010000001">
    <property type="protein sequence ID" value="MBB3187467.1"/>
    <property type="molecule type" value="Genomic_DNA"/>
</dbReference>
<organism evidence="7 8">
    <name type="scientific">Microbacter margulisiae</name>
    <dbReference type="NCBI Taxonomy" id="1350067"/>
    <lineage>
        <taxon>Bacteria</taxon>
        <taxon>Pseudomonadati</taxon>
        <taxon>Bacteroidota</taxon>
        <taxon>Bacteroidia</taxon>
        <taxon>Bacteroidales</taxon>
        <taxon>Porphyromonadaceae</taxon>
        <taxon>Microbacter</taxon>
    </lineage>
</organism>
<evidence type="ECO:0000256" key="2">
    <source>
        <dbReference type="ARBA" id="ARBA00022448"/>
    </source>
</evidence>
<dbReference type="InterPro" id="IPR004752">
    <property type="entry name" value="AmpG_permease/AT-1"/>
</dbReference>
<dbReference type="PANTHER" id="PTHR12778:SF10">
    <property type="entry name" value="MAJOR FACILITATOR SUPERFAMILY DOMAIN-CONTAINING PROTEIN 3"/>
    <property type="match status" value="1"/>
</dbReference>
<evidence type="ECO:0000256" key="4">
    <source>
        <dbReference type="ARBA" id="ARBA00022989"/>
    </source>
</evidence>
<name>A0A7W5DQZ4_9PORP</name>
<evidence type="ECO:0000313" key="7">
    <source>
        <dbReference type="EMBL" id="MBB3187467.1"/>
    </source>
</evidence>
<proteinExistence type="predicted"/>
<feature type="transmembrane region" description="Helical" evidence="6">
    <location>
        <begin position="492"/>
        <end position="513"/>
    </location>
</feature>
<feature type="transmembrane region" description="Helical" evidence="6">
    <location>
        <begin position="519"/>
        <end position="543"/>
    </location>
</feature>
<feature type="transmembrane region" description="Helical" evidence="6">
    <location>
        <begin position="362"/>
        <end position="381"/>
    </location>
</feature>
<keyword evidence="4 6" id="KW-1133">Transmembrane helix</keyword>
<feature type="transmembrane region" description="Helical" evidence="6">
    <location>
        <begin position="587"/>
        <end position="607"/>
    </location>
</feature>
<feature type="transmembrane region" description="Helical" evidence="6">
    <location>
        <begin position="408"/>
        <end position="431"/>
    </location>
</feature>
<keyword evidence="5 6" id="KW-0472">Membrane</keyword>
<accession>A0A7W5DQZ4</accession>
<evidence type="ECO:0000256" key="5">
    <source>
        <dbReference type="ARBA" id="ARBA00023136"/>
    </source>
</evidence>
<feature type="transmembrane region" description="Helical" evidence="6">
    <location>
        <begin position="76"/>
        <end position="102"/>
    </location>
</feature>
<gene>
    <name evidence="7" type="ORF">FHX64_001630</name>
</gene>
<dbReference type="AlphaFoldDB" id="A0A7W5DQZ4"/>
<dbReference type="InterPro" id="IPR036259">
    <property type="entry name" value="MFS_trans_sf"/>
</dbReference>
<evidence type="ECO:0000256" key="3">
    <source>
        <dbReference type="ARBA" id="ARBA00022692"/>
    </source>
</evidence>
<comment type="subcellular location">
    <subcellularLocation>
        <location evidence="1">Membrane</location>
        <topology evidence="1">Multi-pass membrane protein</topology>
    </subcellularLocation>
</comment>
<dbReference type="GO" id="GO:0016020">
    <property type="term" value="C:membrane"/>
    <property type="evidence" value="ECO:0007669"/>
    <property type="project" value="UniProtKB-SubCell"/>
</dbReference>
<keyword evidence="3 6" id="KW-0812">Transmembrane</keyword>
<keyword evidence="2" id="KW-0813">Transport</keyword>